<sequence>MTLLLAEEALILLNPEVLKRTHLVLLDAHLYEQPSLRSFRSTYYHEVGHVATRHSPWLEQLQRSDWPGHWPEEVLADLYLYWRLLREGAEEEELWAQLHLRNIGLIQARPDWAHWSTPVLMPLLCRFEEVRVWSDWPFPAFLNAALADTDWPLSAYRGLGDRQFALTAPAIHQSYLFADHRERWAALLAPTLAWLGVDVPAYLSRHQLPLVPDSCAMELSQ</sequence>
<gene>
    <name evidence="1" type="ORF">GCM10025772_20710</name>
</gene>
<protein>
    <submittedName>
        <fullName evidence="1">Uncharacterized protein</fullName>
    </submittedName>
</protein>
<keyword evidence="2" id="KW-1185">Reference proteome</keyword>
<name>A0ABP9S8Q4_9GAMM</name>
<comment type="caution">
    <text evidence="1">The sequence shown here is derived from an EMBL/GenBank/DDBJ whole genome shotgun (WGS) entry which is preliminary data.</text>
</comment>
<dbReference type="EMBL" id="BAABLF010000013">
    <property type="protein sequence ID" value="GAA5192175.1"/>
    <property type="molecule type" value="Genomic_DNA"/>
</dbReference>
<evidence type="ECO:0000313" key="2">
    <source>
        <dbReference type="Proteomes" id="UP001501600"/>
    </source>
</evidence>
<dbReference type="Proteomes" id="UP001501600">
    <property type="component" value="Unassembled WGS sequence"/>
</dbReference>
<proteinExistence type="predicted"/>
<reference evidence="2" key="1">
    <citation type="journal article" date="2019" name="Int. J. Syst. Evol. Microbiol.">
        <title>The Global Catalogue of Microorganisms (GCM) 10K type strain sequencing project: providing services to taxonomists for standard genome sequencing and annotation.</title>
        <authorList>
            <consortium name="The Broad Institute Genomics Platform"/>
            <consortium name="The Broad Institute Genome Sequencing Center for Infectious Disease"/>
            <person name="Wu L."/>
            <person name="Ma J."/>
        </authorList>
    </citation>
    <scope>NUCLEOTIDE SEQUENCE [LARGE SCALE GENOMIC DNA]</scope>
    <source>
        <strain evidence="2">JCM 18720</strain>
    </source>
</reference>
<organism evidence="1 2">
    <name type="scientific">Ferrimonas gelatinilytica</name>
    <dbReference type="NCBI Taxonomy" id="1255257"/>
    <lineage>
        <taxon>Bacteria</taxon>
        <taxon>Pseudomonadati</taxon>
        <taxon>Pseudomonadota</taxon>
        <taxon>Gammaproteobacteria</taxon>
        <taxon>Alteromonadales</taxon>
        <taxon>Ferrimonadaceae</taxon>
        <taxon>Ferrimonas</taxon>
    </lineage>
</organism>
<accession>A0ABP9S8Q4</accession>
<evidence type="ECO:0000313" key="1">
    <source>
        <dbReference type="EMBL" id="GAA5192175.1"/>
    </source>
</evidence>